<feature type="transmembrane region" description="Helical" evidence="1">
    <location>
        <begin position="20"/>
        <end position="40"/>
    </location>
</feature>
<evidence type="ECO:0000313" key="2">
    <source>
        <dbReference type="EMBL" id="VAX15383.1"/>
    </source>
</evidence>
<dbReference type="EMBL" id="UOGC01000007">
    <property type="protein sequence ID" value="VAX15383.1"/>
    <property type="molecule type" value="Genomic_DNA"/>
</dbReference>
<gene>
    <name evidence="2" type="ORF">MNBD_NITROSPINAE01-1954</name>
</gene>
<evidence type="ECO:0000256" key="1">
    <source>
        <dbReference type="SAM" id="Phobius"/>
    </source>
</evidence>
<sequence>MNGCIQVCVYLWEVIVKRRIYTFLVVATLFVTPVKSYALGECGLSCCLLSAADGISQSDSFAMSLQFEYMKMKTLLNGTNEKSPNEVIKDKLGATNGATYKVPTEMIMKKYNLLASYPVSDKLVILGTIPYLVNDMNMRMGMRMMGNIKTSS</sequence>
<dbReference type="AlphaFoldDB" id="A0A3B1BT67"/>
<proteinExistence type="predicted"/>
<feature type="non-terminal residue" evidence="2">
    <location>
        <position position="152"/>
    </location>
</feature>
<keyword evidence="1" id="KW-0812">Transmembrane</keyword>
<reference evidence="2" key="1">
    <citation type="submission" date="2018-06" db="EMBL/GenBank/DDBJ databases">
        <authorList>
            <person name="Zhirakovskaya E."/>
        </authorList>
    </citation>
    <scope>NUCLEOTIDE SEQUENCE</scope>
</reference>
<keyword evidence="1" id="KW-1133">Transmembrane helix</keyword>
<name>A0A3B1BT67_9ZZZZ</name>
<accession>A0A3B1BT67</accession>
<protein>
    <submittedName>
        <fullName evidence="2">Uncharacterized protein</fullName>
    </submittedName>
</protein>
<organism evidence="2">
    <name type="scientific">hydrothermal vent metagenome</name>
    <dbReference type="NCBI Taxonomy" id="652676"/>
    <lineage>
        <taxon>unclassified sequences</taxon>
        <taxon>metagenomes</taxon>
        <taxon>ecological metagenomes</taxon>
    </lineage>
</organism>
<keyword evidence="1" id="KW-0472">Membrane</keyword>